<dbReference type="Proteomes" id="UP001497525">
    <property type="component" value="Unassembled WGS sequence"/>
</dbReference>
<organism evidence="4 5">
    <name type="scientific">Calicophoron daubneyi</name>
    <name type="common">Rumen fluke</name>
    <name type="synonym">Paramphistomum daubneyi</name>
    <dbReference type="NCBI Taxonomy" id="300641"/>
    <lineage>
        <taxon>Eukaryota</taxon>
        <taxon>Metazoa</taxon>
        <taxon>Spiralia</taxon>
        <taxon>Lophotrochozoa</taxon>
        <taxon>Platyhelminthes</taxon>
        <taxon>Trematoda</taxon>
        <taxon>Digenea</taxon>
        <taxon>Plagiorchiida</taxon>
        <taxon>Pronocephalata</taxon>
        <taxon>Paramphistomoidea</taxon>
        <taxon>Paramphistomidae</taxon>
        <taxon>Calicophoron</taxon>
    </lineage>
</organism>
<feature type="region of interest" description="Disordered" evidence="2">
    <location>
        <begin position="369"/>
        <end position="411"/>
    </location>
</feature>
<feature type="compositionally biased region" description="Basic and acidic residues" evidence="2">
    <location>
        <begin position="1059"/>
        <end position="1073"/>
    </location>
</feature>
<feature type="region of interest" description="Disordered" evidence="2">
    <location>
        <begin position="344"/>
        <end position="363"/>
    </location>
</feature>
<feature type="compositionally biased region" description="Basic and acidic residues" evidence="2">
    <location>
        <begin position="474"/>
        <end position="483"/>
    </location>
</feature>
<feature type="compositionally biased region" description="Polar residues" evidence="2">
    <location>
        <begin position="423"/>
        <end position="433"/>
    </location>
</feature>
<evidence type="ECO:0000256" key="1">
    <source>
        <dbReference type="ARBA" id="ARBA00006854"/>
    </source>
</evidence>
<feature type="region of interest" description="Disordered" evidence="2">
    <location>
        <begin position="423"/>
        <end position="497"/>
    </location>
</feature>
<dbReference type="InterPro" id="IPR022771">
    <property type="entry name" value="WAPL_C"/>
</dbReference>
<dbReference type="InterPro" id="IPR011989">
    <property type="entry name" value="ARM-like"/>
</dbReference>
<evidence type="ECO:0000313" key="4">
    <source>
        <dbReference type="EMBL" id="CAL5134751.1"/>
    </source>
</evidence>
<feature type="region of interest" description="Disordered" evidence="2">
    <location>
        <begin position="1049"/>
        <end position="1083"/>
    </location>
</feature>
<feature type="compositionally biased region" description="Polar residues" evidence="2">
    <location>
        <begin position="867"/>
        <end position="877"/>
    </location>
</feature>
<feature type="region of interest" description="Disordered" evidence="2">
    <location>
        <begin position="228"/>
        <end position="253"/>
    </location>
</feature>
<feature type="compositionally biased region" description="Polar residues" evidence="2">
    <location>
        <begin position="228"/>
        <end position="245"/>
    </location>
</feature>
<feature type="region of interest" description="Disordered" evidence="2">
    <location>
        <begin position="654"/>
        <end position="699"/>
    </location>
</feature>
<dbReference type="PANTHER" id="PTHR22100">
    <property type="entry name" value="WINGS APART-LIKE PROTEIN HOMOLOG"/>
    <property type="match status" value="1"/>
</dbReference>
<comment type="caution">
    <text evidence="4">The sequence shown here is derived from an EMBL/GenBank/DDBJ whole genome shotgun (WGS) entry which is preliminary data.</text>
</comment>
<dbReference type="Gene3D" id="1.25.10.10">
    <property type="entry name" value="Leucine-rich Repeat Variant"/>
    <property type="match status" value="2"/>
</dbReference>
<feature type="region of interest" description="Disordered" evidence="2">
    <location>
        <begin position="1135"/>
        <end position="1188"/>
    </location>
</feature>
<name>A0AAV2TD22_CALDB</name>
<dbReference type="PANTHER" id="PTHR22100:SF13">
    <property type="entry name" value="WINGS APART-LIKE PROTEIN HOMOLOG"/>
    <property type="match status" value="1"/>
</dbReference>
<evidence type="ECO:0000256" key="2">
    <source>
        <dbReference type="SAM" id="MobiDB-lite"/>
    </source>
</evidence>
<feature type="region of interest" description="Disordered" evidence="2">
    <location>
        <begin position="1002"/>
        <end position="1024"/>
    </location>
</feature>
<dbReference type="Pfam" id="PF07814">
    <property type="entry name" value="WAPL"/>
    <property type="match status" value="1"/>
</dbReference>
<proteinExistence type="inferred from homology"/>
<feature type="compositionally biased region" description="Polar residues" evidence="2">
    <location>
        <begin position="666"/>
        <end position="699"/>
    </location>
</feature>
<dbReference type="EMBL" id="CAXLJL010000223">
    <property type="protein sequence ID" value="CAL5134751.1"/>
    <property type="molecule type" value="Genomic_DNA"/>
</dbReference>
<dbReference type="InterPro" id="IPR039874">
    <property type="entry name" value="WAPL"/>
</dbReference>
<reference evidence="4" key="1">
    <citation type="submission" date="2024-06" db="EMBL/GenBank/DDBJ databases">
        <authorList>
            <person name="Liu X."/>
            <person name="Lenzi L."/>
            <person name="Haldenby T S."/>
            <person name="Uol C."/>
        </authorList>
    </citation>
    <scope>NUCLEOTIDE SEQUENCE</scope>
</reference>
<gene>
    <name evidence="4" type="ORF">CDAUBV1_LOCUS8717</name>
</gene>
<feature type="compositionally biased region" description="Acidic residues" evidence="2">
    <location>
        <begin position="451"/>
        <end position="466"/>
    </location>
</feature>
<sequence length="1305" mass="144183">MDVRYKTFANRTSQDLRFDQLLRAKPISTHTSQNNLTPPLISKTNFSQFGCRKKVNVVSFTPGTDGQELITKSPEKPRTSDSSVKQQVDSFCVDATAHPLLLYESSEAFATGAPVVNSSSVSLKVSANTPVVCSPSKDKSGERGFSTVLNVANQNTKPRRGQPGCTGLSIASQPEVSPPVSASVDRCNRSKSMSYVVTPLSSAQSTLNNTQISKLSFGDRYRSLTATKHMQARGSKSTNSASGGQQDKILPCKPVSLSHSPTVSVQSALAACTNEDTMAKRPAHTFLYGKNKRAAYNPRPWQQEVYPEEGSPTKMPKILATQSDPATTGLLQKKQVLSSKTLPELAAQSKQPQKTSESHENLVNAPSLCRSVSVPTGPSKPCGFSSGVRRNFDFPDSDDEETKTVLPRKQLPKLTSLMVGTATLSQKSKSSDGTPPCTIPQISDDSKAETNEEEDTEDLEDDEEDDVKPWFCPPERRLPEKRSKPSSTKANENRVSRTEKPLYTVVHNVKEAHICQERGETQQLLDDVEYLIDGLADHNQISTRSLSVLTLANRCLTASFRYLVNAHGLIRRICANLHDAYKDYTLALTSAGLFFILSRDRNPNMLDADSLPIVLKLFSAPDSILVNNGGISCVSKVNKEAERVRTRVRQLLEGLQQHQQSARQQTRPTGPNHTELQSENSTSLGQSVNNPVKRSSSQTSCLPPIVKVTSLTAGTAGLNTRHLQMTRQLTAADLILEAILNLGTRKSAEWFKAELRNGGGLDRVADAAADAVDYLADLDPDNSDDCRSRRPNRVWRSTFNPTGLDGFALDRLKRVCHYTKLLENMTYMNSDNQTYLVRYRDQLLVNQLLRCVRLCASHLPKQVTETVSQTLKPTENSKAGPATSIIPGAPKQPSDQCILVDCVLGVLRFLVNVSHNEFASDRLGGCPGLLETILECLLNLPPRLPKHKRFDLLVLALCLLVNLCEHCPENRTRLVHLDIPKPIQHKSPNSSIDADATLVADKEGDAEADDDEEEEDDEVFPRRTPLTSALDELIQLFLIREERARNHDFERDDEDADTAEARRRERANADKQADCAPGFGRPTHVEEAGLKWRLIEDRKALGFSAGECFGSSSSKRKRRRLELRQRRCEERKLVLARARHHSSSDEEEEEEDDEVSEAEEEDLDDELDEELDEDEEEDDDDESVGSGADVEFVADTQEEQEKLAERMCQAQQHMEDSVVAAYAALLLGCILQSSPRYTERIRSKLPDGQFRPLAIMLAKLLSFLSLTKGVGSSGSESILRIVRILEAQDKPSTGTSSSTASVPAT</sequence>
<accession>A0AAV2TD22</accession>
<dbReference type="InterPro" id="IPR016024">
    <property type="entry name" value="ARM-type_fold"/>
</dbReference>
<dbReference type="SUPFAM" id="SSF48371">
    <property type="entry name" value="ARM repeat"/>
    <property type="match status" value="1"/>
</dbReference>
<feature type="compositionally biased region" description="Acidic residues" evidence="2">
    <location>
        <begin position="1006"/>
        <end position="1018"/>
    </location>
</feature>
<feature type="domain" description="WAPL" evidence="3">
    <location>
        <begin position="496"/>
        <end position="1267"/>
    </location>
</feature>
<comment type="similarity">
    <text evidence="1">Belongs to the WAPL family.</text>
</comment>
<evidence type="ECO:0000313" key="5">
    <source>
        <dbReference type="Proteomes" id="UP001497525"/>
    </source>
</evidence>
<dbReference type="InterPro" id="IPR012502">
    <property type="entry name" value="WAPL_dom"/>
</dbReference>
<feature type="region of interest" description="Disordered" evidence="2">
    <location>
        <begin position="867"/>
        <end position="888"/>
    </location>
</feature>
<feature type="compositionally biased region" description="Acidic residues" evidence="2">
    <location>
        <begin position="1145"/>
        <end position="1183"/>
    </location>
</feature>
<evidence type="ECO:0000259" key="3">
    <source>
        <dbReference type="PROSITE" id="PS51271"/>
    </source>
</evidence>
<protein>
    <recommendedName>
        <fullName evidence="3">WAPL domain-containing protein</fullName>
    </recommendedName>
</protein>
<dbReference type="PROSITE" id="PS51271">
    <property type="entry name" value="WAPL"/>
    <property type="match status" value="1"/>
</dbReference>
<feature type="compositionally biased region" description="Low complexity" evidence="2">
    <location>
        <begin position="656"/>
        <end position="665"/>
    </location>
</feature>